<feature type="compositionally biased region" description="Low complexity" evidence="5">
    <location>
        <begin position="348"/>
        <end position="376"/>
    </location>
</feature>
<dbReference type="PANTHER" id="PTHR17616">
    <property type="entry name" value="YES-ASSOCIATED PROTEIN YAP1 FAMILY MEMBER"/>
    <property type="match status" value="1"/>
</dbReference>
<sequence>MALKNIKKQQIQFTQYISDPDQSIRDLIRPEKKYEKNPNPKKPPATLPPSFYTQKRPRGSSAGHSPQVPSPSHVAHGGSVDEVASSSRTAISPAMGMMPNQQHLHKRQVSAPELHPDYNPERISIAPPHHPQNVAHQHSKSVSALPPMNIGFPVEPQHVKSVSHEAYSYGGFSNDQHNHQGMMNQQNREKSSSLDPMRRPFMTPQDVEQLPMPHGWEICYDSEGHRYYKDHNSKTTTWNDPRLIPREQAPFGVEDMGQNYNSFYDHGNPSRSLPSINQHPQMMSNHPPQSQYSSQQQMDYIQQLQHERMLIQEKNAQLMNSGLLDSPQPQFQAISPMGSNMMHQHEPQQQPSFMYQQQAQTSQQQQQQQSQNGMNQMSNQYQNSQINDNAMEVDYSMPTQQPQPQQQHQPQQHQQQHQPQMHRNMQNNYGLDDINPHEFDQYLQISNDSNRGVGSMVHHYQ</sequence>
<evidence type="ECO:0000259" key="6">
    <source>
        <dbReference type="PROSITE" id="PS50020"/>
    </source>
</evidence>
<dbReference type="GO" id="GO:0005930">
    <property type="term" value="C:axoneme"/>
    <property type="evidence" value="ECO:0007669"/>
    <property type="project" value="EnsemblMetazoa"/>
</dbReference>
<proteinExistence type="predicted"/>
<dbReference type="GO" id="GO:0019901">
    <property type="term" value="F:protein kinase binding"/>
    <property type="evidence" value="ECO:0007669"/>
    <property type="project" value="EnsemblMetazoa"/>
</dbReference>
<feature type="compositionally biased region" description="Polar residues" evidence="5">
    <location>
        <begin position="327"/>
        <end position="342"/>
    </location>
</feature>
<dbReference type="SMART" id="SM00456">
    <property type="entry name" value="WW"/>
    <property type="match status" value="1"/>
</dbReference>
<protein>
    <recommendedName>
        <fullName evidence="6">WW domain-containing protein</fullName>
    </recommendedName>
</protein>
<dbReference type="Pfam" id="PF00397">
    <property type="entry name" value="WW"/>
    <property type="match status" value="1"/>
</dbReference>
<dbReference type="GO" id="GO:0045944">
    <property type="term" value="P:positive regulation of transcription by RNA polymerase II"/>
    <property type="evidence" value="ECO:0007669"/>
    <property type="project" value="EnsemblMetazoa"/>
</dbReference>
<reference evidence="7 8" key="1">
    <citation type="submission" date="2022-05" db="EMBL/GenBank/DDBJ databases">
        <title>Chromosome-level reference genomes for two strains of Caenorhabditis briggsae: an improved platform for comparative genomics.</title>
        <authorList>
            <person name="Stevens L."/>
            <person name="Andersen E.C."/>
        </authorList>
    </citation>
    <scope>NUCLEOTIDE SEQUENCE [LARGE SCALE GENOMIC DNA]</scope>
    <source>
        <strain evidence="7">QX1410_ONT</strain>
        <tissue evidence="7">Whole-organism</tissue>
    </source>
</reference>
<dbReference type="SUPFAM" id="SSF51045">
    <property type="entry name" value="WW domain"/>
    <property type="match status" value="1"/>
</dbReference>
<evidence type="ECO:0000313" key="7">
    <source>
        <dbReference type="EMBL" id="ULT81212.1"/>
    </source>
</evidence>
<dbReference type="EMBL" id="CP090896">
    <property type="protein sequence ID" value="ULT81212.1"/>
    <property type="molecule type" value="Genomic_DNA"/>
</dbReference>
<dbReference type="Proteomes" id="UP000827892">
    <property type="component" value="Chromosome X"/>
</dbReference>
<dbReference type="GO" id="GO:0030010">
    <property type="term" value="P:establishment of cell polarity"/>
    <property type="evidence" value="ECO:0007669"/>
    <property type="project" value="EnsemblMetazoa"/>
</dbReference>
<evidence type="ECO:0000256" key="5">
    <source>
        <dbReference type="SAM" id="MobiDB-lite"/>
    </source>
</evidence>
<evidence type="ECO:0000256" key="2">
    <source>
        <dbReference type="ARBA" id="ARBA00004496"/>
    </source>
</evidence>
<evidence type="ECO:0000313" key="8">
    <source>
        <dbReference type="Proteomes" id="UP000827892"/>
    </source>
</evidence>
<gene>
    <name evidence="7" type="ORF">L3Y34_011238</name>
</gene>
<evidence type="ECO:0000256" key="4">
    <source>
        <dbReference type="ARBA" id="ARBA00023242"/>
    </source>
</evidence>
<dbReference type="GO" id="GO:0061629">
    <property type="term" value="F:RNA polymerase II-specific DNA-binding transcription factor binding"/>
    <property type="evidence" value="ECO:0007669"/>
    <property type="project" value="EnsemblMetazoa"/>
</dbReference>
<feature type="compositionally biased region" description="Low complexity" evidence="5">
    <location>
        <begin position="289"/>
        <end position="298"/>
    </location>
</feature>
<dbReference type="FunFam" id="2.20.70.10:FF:000165">
    <property type="entry name" value="Yes-associated protein homolog 1"/>
    <property type="match status" value="1"/>
</dbReference>
<organism evidence="7 8">
    <name type="scientific">Caenorhabditis briggsae</name>
    <dbReference type="NCBI Taxonomy" id="6238"/>
    <lineage>
        <taxon>Eukaryota</taxon>
        <taxon>Metazoa</taxon>
        <taxon>Ecdysozoa</taxon>
        <taxon>Nematoda</taxon>
        <taxon>Chromadorea</taxon>
        <taxon>Rhabditida</taxon>
        <taxon>Rhabditina</taxon>
        <taxon>Rhabditomorpha</taxon>
        <taxon>Rhabditoidea</taxon>
        <taxon>Rhabditidae</taxon>
        <taxon>Peloderinae</taxon>
        <taxon>Caenorhabditis</taxon>
    </lineage>
</organism>
<dbReference type="PANTHER" id="PTHR17616:SF8">
    <property type="entry name" value="TRANSCRIPTIONAL COACTIVATOR YORKIE"/>
    <property type="match status" value="1"/>
</dbReference>
<feature type="region of interest" description="Disordered" evidence="5">
    <location>
        <begin position="1"/>
        <end position="86"/>
    </location>
</feature>
<keyword evidence="3" id="KW-0963">Cytoplasm</keyword>
<feature type="region of interest" description="Disordered" evidence="5">
    <location>
        <begin position="321"/>
        <end position="376"/>
    </location>
</feature>
<keyword evidence="4" id="KW-0539">Nucleus</keyword>
<accession>A0AAE8ZPF8</accession>
<dbReference type="PROSITE" id="PS50020">
    <property type="entry name" value="WW_DOMAIN_2"/>
    <property type="match status" value="1"/>
</dbReference>
<feature type="domain" description="WW" evidence="6">
    <location>
        <begin position="210"/>
        <end position="243"/>
    </location>
</feature>
<feature type="compositionally biased region" description="Polar residues" evidence="5">
    <location>
        <begin position="8"/>
        <end position="21"/>
    </location>
</feature>
<dbReference type="PROSITE" id="PS01159">
    <property type="entry name" value="WW_DOMAIN_1"/>
    <property type="match status" value="1"/>
</dbReference>
<evidence type="ECO:0000256" key="1">
    <source>
        <dbReference type="ARBA" id="ARBA00004123"/>
    </source>
</evidence>
<dbReference type="InterPro" id="IPR051583">
    <property type="entry name" value="YAP1"/>
</dbReference>
<dbReference type="Gene3D" id="2.20.70.10">
    <property type="match status" value="1"/>
</dbReference>
<dbReference type="GO" id="GO:0090575">
    <property type="term" value="C:RNA polymerase II transcription regulator complex"/>
    <property type="evidence" value="ECO:0007669"/>
    <property type="project" value="EnsemblMetazoa"/>
</dbReference>
<dbReference type="AlphaFoldDB" id="A0AAE8ZPF8"/>
<evidence type="ECO:0000256" key="3">
    <source>
        <dbReference type="ARBA" id="ARBA00022490"/>
    </source>
</evidence>
<feature type="compositionally biased region" description="Low complexity" evidence="5">
    <location>
        <begin position="400"/>
        <end position="419"/>
    </location>
</feature>
<dbReference type="InterPro" id="IPR036020">
    <property type="entry name" value="WW_dom_sf"/>
</dbReference>
<feature type="region of interest" description="Disordered" evidence="5">
    <location>
        <begin position="267"/>
        <end position="298"/>
    </location>
</feature>
<comment type="subcellular location">
    <subcellularLocation>
        <location evidence="2">Cytoplasm</location>
    </subcellularLocation>
    <subcellularLocation>
        <location evidence="1">Nucleus</location>
    </subcellularLocation>
</comment>
<feature type="compositionally biased region" description="Basic and acidic residues" evidence="5">
    <location>
        <begin position="22"/>
        <end position="38"/>
    </location>
</feature>
<feature type="compositionally biased region" description="Polar residues" evidence="5">
    <location>
        <begin position="269"/>
        <end position="288"/>
    </location>
</feature>
<name>A0AAE8ZPF8_CAEBR</name>
<dbReference type="CDD" id="cd00201">
    <property type="entry name" value="WW"/>
    <property type="match status" value="1"/>
</dbReference>
<dbReference type="InterPro" id="IPR001202">
    <property type="entry name" value="WW_dom"/>
</dbReference>
<dbReference type="GO" id="GO:0097546">
    <property type="term" value="C:ciliary base"/>
    <property type="evidence" value="ECO:0007669"/>
    <property type="project" value="EnsemblMetazoa"/>
</dbReference>
<feature type="region of interest" description="Disordered" evidence="5">
    <location>
        <begin position="396"/>
        <end position="435"/>
    </location>
</feature>